<comment type="similarity">
    <text evidence="2">Belongs to the methyl-accepting chemotaxis (MCP) protein family.</text>
</comment>
<proteinExistence type="inferred from homology"/>
<dbReference type="OrthoDB" id="8482111at2"/>
<dbReference type="InterPro" id="IPR004090">
    <property type="entry name" value="Chemotax_Me-accpt_rcpt"/>
</dbReference>
<evidence type="ECO:0000313" key="7">
    <source>
        <dbReference type="EMBL" id="SFG91916.1"/>
    </source>
</evidence>
<dbReference type="Proteomes" id="UP000199229">
    <property type="component" value="Unassembled WGS sequence"/>
</dbReference>
<gene>
    <name evidence="7" type="ORF">SAMN05192565_11713</name>
</gene>
<dbReference type="Gene3D" id="6.10.340.10">
    <property type="match status" value="1"/>
</dbReference>
<evidence type="ECO:0000256" key="2">
    <source>
        <dbReference type="ARBA" id="ARBA00029447"/>
    </source>
</evidence>
<dbReference type="STRING" id="582675.SAMN05192565_11713"/>
<feature type="transmembrane region" description="Helical" evidence="4">
    <location>
        <begin position="192"/>
        <end position="217"/>
    </location>
</feature>
<protein>
    <submittedName>
        <fullName evidence="7">Methyl-accepting chemotaxis protein</fullName>
    </submittedName>
</protein>
<dbReference type="PANTHER" id="PTHR32089:SF112">
    <property type="entry name" value="LYSOZYME-LIKE PROTEIN-RELATED"/>
    <property type="match status" value="1"/>
</dbReference>
<dbReference type="Pfam" id="PF00672">
    <property type="entry name" value="HAMP"/>
    <property type="match status" value="1"/>
</dbReference>
<evidence type="ECO:0000256" key="1">
    <source>
        <dbReference type="ARBA" id="ARBA00023224"/>
    </source>
</evidence>
<dbReference type="SMART" id="SM00304">
    <property type="entry name" value="HAMP"/>
    <property type="match status" value="1"/>
</dbReference>
<dbReference type="Gene3D" id="1.10.287.950">
    <property type="entry name" value="Methyl-accepting chemotaxis protein"/>
    <property type="match status" value="1"/>
</dbReference>
<dbReference type="PRINTS" id="PR00260">
    <property type="entry name" value="CHEMTRNSDUCR"/>
</dbReference>
<organism evidence="7 8">
    <name type="scientific">Methylobacterium gossipiicola</name>
    <dbReference type="NCBI Taxonomy" id="582675"/>
    <lineage>
        <taxon>Bacteria</taxon>
        <taxon>Pseudomonadati</taxon>
        <taxon>Pseudomonadota</taxon>
        <taxon>Alphaproteobacteria</taxon>
        <taxon>Hyphomicrobiales</taxon>
        <taxon>Methylobacteriaceae</taxon>
        <taxon>Methylobacterium</taxon>
    </lineage>
</organism>
<dbReference type="GO" id="GO:0004888">
    <property type="term" value="F:transmembrane signaling receptor activity"/>
    <property type="evidence" value="ECO:0007669"/>
    <property type="project" value="InterPro"/>
</dbReference>
<dbReference type="PROSITE" id="PS50111">
    <property type="entry name" value="CHEMOTAXIS_TRANSDUC_2"/>
    <property type="match status" value="1"/>
</dbReference>
<keyword evidence="8" id="KW-1185">Reference proteome</keyword>
<dbReference type="EMBL" id="FOPM01000017">
    <property type="protein sequence ID" value="SFG91916.1"/>
    <property type="molecule type" value="Genomic_DNA"/>
</dbReference>
<keyword evidence="4" id="KW-1133">Transmembrane helix</keyword>
<dbReference type="GO" id="GO:0006935">
    <property type="term" value="P:chemotaxis"/>
    <property type="evidence" value="ECO:0007669"/>
    <property type="project" value="InterPro"/>
</dbReference>
<evidence type="ECO:0000256" key="3">
    <source>
        <dbReference type="PROSITE-ProRule" id="PRU00284"/>
    </source>
</evidence>
<dbReference type="GO" id="GO:0016020">
    <property type="term" value="C:membrane"/>
    <property type="evidence" value="ECO:0007669"/>
    <property type="project" value="InterPro"/>
</dbReference>
<dbReference type="InterPro" id="IPR004089">
    <property type="entry name" value="MCPsignal_dom"/>
</dbReference>
<accession>A0A1I2VW23</accession>
<keyword evidence="4" id="KW-0812">Transmembrane</keyword>
<evidence type="ECO:0000259" key="6">
    <source>
        <dbReference type="PROSITE" id="PS50885"/>
    </source>
</evidence>
<keyword evidence="1 3" id="KW-0807">Transducer</keyword>
<evidence type="ECO:0000259" key="5">
    <source>
        <dbReference type="PROSITE" id="PS50111"/>
    </source>
</evidence>
<dbReference type="InterPro" id="IPR003660">
    <property type="entry name" value="HAMP_dom"/>
</dbReference>
<feature type="transmembrane region" description="Helical" evidence="4">
    <location>
        <begin position="9"/>
        <end position="31"/>
    </location>
</feature>
<dbReference type="CDD" id="cd06225">
    <property type="entry name" value="HAMP"/>
    <property type="match status" value="1"/>
</dbReference>
<dbReference type="GO" id="GO:0007165">
    <property type="term" value="P:signal transduction"/>
    <property type="evidence" value="ECO:0007669"/>
    <property type="project" value="UniProtKB-KW"/>
</dbReference>
<dbReference type="PROSITE" id="PS50885">
    <property type="entry name" value="HAMP"/>
    <property type="match status" value="1"/>
</dbReference>
<dbReference type="Pfam" id="PF00015">
    <property type="entry name" value="MCPsignal"/>
    <property type="match status" value="1"/>
</dbReference>
<feature type="domain" description="HAMP" evidence="6">
    <location>
        <begin position="214"/>
        <end position="267"/>
    </location>
</feature>
<sequence>MKALGNLSLLVKIAIPLIVTTLVSVGLVAYARSALTDLAHGTRAITQKQAARQAHILNLQIAVTEATVQNRNILIETDPAKMSGFQAKQAKAIQASYAALDRLVALEDSAERTAANQQIRAALDEYYRLAERSTALGLKGEAVEAMKVAQEQAAPRRAKLRAETERRAAVIEAQLKTASDEAEALAASTTTLLMVATTVGLLAALALAAAIVVLGVARPITRMATSMDRLARGDLDIPTEGIERRDEVGLLARSLRVFRDNAVTARRLAAEQQVESEAKMRRAEVLDGLTRRFESNVSALTQGLAGAATEMEATAQSMSATAEQAIQQVTSVAAMAGRTSGNVQTVAAASEEMSASIQEIVSQVGQSSTFASRAVDDTRRTETAAQKLSEVADSITEVVGMIQTIAGQTNLLALNATIEAARAGEAGRGFAVVATEVKELAGQTARATEDIRHKIDEIQAVTGEVVGDIGRIGKTIAEMSAFSSGIAAAMEEQSAATQEIARNTQEAATGTRGVTGNIEHLRAGAGTTGAAATQVLGAAKELARHSESLGHEVRRFLAEVKAA</sequence>
<evidence type="ECO:0000313" key="8">
    <source>
        <dbReference type="Proteomes" id="UP000199229"/>
    </source>
</evidence>
<keyword evidence="4" id="KW-0472">Membrane</keyword>
<feature type="domain" description="Methyl-accepting transducer" evidence="5">
    <location>
        <begin position="300"/>
        <end position="543"/>
    </location>
</feature>
<dbReference type="SUPFAM" id="SSF58104">
    <property type="entry name" value="Methyl-accepting chemotaxis protein (MCP) signaling domain"/>
    <property type="match status" value="1"/>
</dbReference>
<reference evidence="8" key="1">
    <citation type="submission" date="2016-10" db="EMBL/GenBank/DDBJ databases">
        <authorList>
            <person name="Varghese N."/>
            <person name="Submissions S."/>
        </authorList>
    </citation>
    <scope>NUCLEOTIDE SEQUENCE [LARGE SCALE GENOMIC DNA]</scope>
    <source>
        <strain evidence="8">Gh-105</strain>
    </source>
</reference>
<dbReference type="RefSeq" id="WP_091973079.1">
    <property type="nucleotide sequence ID" value="NZ_FOPM01000017.1"/>
</dbReference>
<dbReference type="PANTHER" id="PTHR32089">
    <property type="entry name" value="METHYL-ACCEPTING CHEMOTAXIS PROTEIN MCPB"/>
    <property type="match status" value="1"/>
</dbReference>
<evidence type="ECO:0000256" key="4">
    <source>
        <dbReference type="SAM" id="Phobius"/>
    </source>
</evidence>
<name>A0A1I2VW23_9HYPH</name>
<dbReference type="SMART" id="SM00283">
    <property type="entry name" value="MA"/>
    <property type="match status" value="1"/>
</dbReference>
<dbReference type="AlphaFoldDB" id="A0A1I2VW23"/>